<dbReference type="OrthoDB" id="6024937at2"/>
<protein>
    <submittedName>
        <fullName evidence="2">Sporulation protein, YlmC/YmxH family</fullName>
    </submittedName>
</protein>
<dbReference type="Gene3D" id="2.30.30.240">
    <property type="entry name" value="PRC-barrel domain"/>
    <property type="match status" value="1"/>
</dbReference>
<reference evidence="2" key="1">
    <citation type="submission" date="2009-12" db="EMBL/GenBank/DDBJ databases">
        <authorList>
            <person name="Weinstock G."/>
            <person name="Sodergren E."/>
            <person name="Clifton S."/>
            <person name="Fulton L."/>
            <person name="Fulton B."/>
            <person name="Courtney L."/>
            <person name="Fronick C."/>
            <person name="Harrison M."/>
            <person name="Strong C."/>
            <person name="Farmer C."/>
            <person name="Delahaunty K."/>
            <person name="Markovic C."/>
            <person name="Hall O."/>
            <person name="Minx P."/>
            <person name="Tomlinson C."/>
            <person name="Mitreva M."/>
            <person name="Nelson J."/>
            <person name="Hou S."/>
            <person name="Wollam A."/>
            <person name="Pepin K.H."/>
            <person name="Johnson M."/>
            <person name="Bhonagiri V."/>
            <person name="Nash W.E."/>
            <person name="Warren W."/>
            <person name="Chinwalla A."/>
            <person name="Mardis E.R."/>
            <person name="Wilson R.K."/>
        </authorList>
    </citation>
    <scope>NUCLEOTIDE SEQUENCE [LARGE SCALE GENOMIC DNA]</scope>
    <source>
        <strain evidence="2">DSM 15176</strain>
    </source>
</reference>
<proteinExistence type="predicted"/>
<dbReference type="InterPro" id="IPR027275">
    <property type="entry name" value="PRC-brl_dom"/>
</dbReference>
<dbReference type="InterPro" id="IPR011033">
    <property type="entry name" value="PRC_barrel-like_sf"/>
</dbReference>
<dbReference type="InterPro" id="IPR014238">
    <property type="entry name" value="Spore_YlmC/YmxH"/>
</dbReference>
<sequence>MTLHDLSEKDVIQIKTGENLGRIDDLLFDEHAAKLQSVILRGRGHLFGLLGYEEDLIIPWESIRNIGTDVIMVDAEPLPAQHRTKRCQ</sequence>
<dbReference type="SUPFAM" id="SSF50346">
    <property type="entry name" value="PRC-barrel domain"/>
    <property type="match status" value="1"/>
</dbReference>
<dbReference type="RefSeq" id="WP_007046319.1">
    <property type="nucleotide sequence ID" value="NZ_GG704769.1"/>
</dbReference>
<dbReference type="NCBIfam" id="TIGR02888">
    <property type="entry name" value="spore_YlmC_YmxH"/>
    <property type="match status" value="1"/>
</dbReference>
<dbReference type="EMBL" id="ACBY02000020">
    <property type="protein sequence ID" value="EFB76539.1"/>
    <property type="molecule type" value="Genomic_DNA"/>
</dbReference>
<feature type="domain" description="PRC-barrel" evidence="1">
    <location>
        <begin position="2"/>
        <end position="75"/>
    </location>
</feature>
<evidence type="ECO:0000313" key="3">
    <source>
        <dbReference type="Proteomes" id="UP000003438"/>
    </source>
</evidence>
<dbReference type="PANTHER" id="PTHR40061">
    <property type="entry name" value="SPORULATION PROTEIN YLMC-RELATED"/>
    <property type="match status" value="1"/>
</dbReference>
<accession>D1PKN1</accession>
<dbReference type="eggNOG" id="COG1873">
    <property type="taxonomic scope" value="Bacteria"/>
</dbReference>
<dbReference type="PANTHER" id="PTHR40061:SF1">
    <property type="entry name" value="SPORULATION PROTEIN YLMC-RELATED"/>
    <property type="match status" value="1"/>
</dbReference>
<comment type="caution">
    <text evidence="2">The sequence shown here is derived from an EMBL/GenBank/DDBJ whole genome shotgun (WGS) entry which is preliminary data.</text>
</comment>
<dbReference type="Pfam" id="PF05239">
    <property type="entry name" value="PRC"/>
    <property type="match status" value="1"/>
</dbReference>
<dbReference type="STRING" id="411471.SUBVAR_04908"/>
<evidence type="ECO:0000259" key="1">
    <source>
        <dbReference type="Pfam" id="PF05239"/>
    </source>
</evidence>
<gene>
    <name evidence="2" type="ORF">SUBVAR_04908</name>
</gene>
<dbReference type="HOGENOM" id="CLU_161336_0_1_9"/>
<dbReference type="AlphaFoldDB" id="D1PKN1"/>
<keyword evidence="3" id="KW-1185">Reference proteome</keyword>
<evidence type="ECO:0000313" key="2">
    <source>
        <dbReference type="EMBL" id="EFB76539.1"/>
    </source>
</evidence>
<name>D1PKN1_9FIRM</name>
<organism evidence="2 3">
    <name type="scientific">Subdoligranulum variabile DSM 15176</name>
    <dbReference type="NCBI Taxonomy" id="411471"/>
    <lineage>
        <taxon>Bacteria</taxon>
        <taxon>Bacillati</taxon>
        <taxon>Bacillota</taxon>
        <taxon>Clostridia</taxon>
        <taxon>Eubacteriales</taxon>
        <taxon>Oscillospiraceae</taxon>
        <taxon>Subdoligranulum</taxon>
    </lineage>
</organism>
<dbReference type="Proteomes" id="UP000003438">
    <property type="component" value="Unassembled WGS sequence"/>
</dbReference>